<dbReference type="GO" id="GO:0005737">
    <property type="term" value="C:cytoplasm"/>
    <property type="evidence" value="ECO:0007669"/>
    <property type="project" value="TreeGrafter"/>
</dbReference>
<keyword evidence="3" id="KW-1185">Reference proteome</keyword>
<feature type="compositionally biased region" description="Gly residues" evidence="1">
    <location>
        <begin position="1"/>
        <end position="11"/>
    </location>
</feature>
<dbReference type="AlphaFoldDB" id="A0A6A6P3M2"/>
<name>A0A6A6P3M2_9PEZI</name>
<dbReference type="InterPro" id="IPR050275">
    <property type="entry name" value="PGM_Phosphatase"/>
</dbReference>
<sequence length="346" mass="38122">MGEATGYGGPRGPHHPPSSSHPREFNYSTVRGIFLQDDPATNASDFDYTTVNLGLIDRSYETDHRCDPHGTKTQWERFVCYLNHLNRVAPHNVQYKLLIMGRHGEGYHNVAESYYGTEAWDCYWSLLDGNGTITWADAHITPEGADQAVRAHAFWHDALANGGIPAPQSYYVSPLARCLETARLTFSAPADLPFPADAAPFVPTIKELLREAIGIHTCDRRSSKAWIAQNYPGYVFEEGFAEEDPLWEPDERETNAAMDARLAQLLDNVFASDERSSVISFTSHSGALGSVLRVLGHREFRLVTGAVIPVLVRAERRVVERPSPTGVLSTGPPTCEVDPTASVGTG</sequence>
<dbReference type="InterPro" id="IPR029033">
    <property type="entry name" value="His_PPase_superfam"/>
</dbReference>
<dbReference type="CDD" id="cd07067">
    <property type="entry name" value="HP_PGM_like"/>
    <property type="match status" value="1"/>
</dbReference>
<dbReference type="OrthoDB" id="496981at2759"/>
<evidence type="ECO:0000313" key="2">
    <source>
        <dbReference type="EMBL" id="KAF2458620.1"/>
    </source>
</evidence>
<accession>A0A6A6P3M2</accession>
<dbReference type="PANTHER" id="PTHR48100">
    <property type="entry name" value="BROAD-SPECIFICITY PHOSPHATASE YOR283W-RELATED"/>
    <property type="match status" value="1"/>
</dbReference>
<feature type="region of interest" description="Disordered" evidence="1">
    <location>
        <begin position="323"/>
        <end position="346"/>
    </location>
</feature>
<dbReference type="Gene3D" id="3.40.50.1240">
    <property type="entry name" value="Phosphoglycerate mutase-like"/>
    <property type="match status" value="1"/>
</dbReference>
<protein>
    <submittedName>
        <fullName evidence="2">Phosphoglycerate mutase</fullName>
    </submittedName>
</protein>
<dbReference type="SUPFAM" id="SSF53254">
    <property type="entry name" value="Phosphoglycerate mutase-like"/>
    <property type="match status" value="1"/>
</dbReference>
<dbReference type="SMART" id="SM00855">
    <property type="entry name" value="PGAM"/>
    <property type="match status" value="1"/>
</dbReference>
<dbReference type="Proteomes" id="UP000799766">
    <property type="component" value="Unassembled WGS sequence"/>
</dbReference>
<evidence type="ECO:0000313" key="3">
    <source>
        <dbReference type="Proteomes" id="UP000799766"/>
    </source>
</evidence>
<dbReference type="EMBL" id="MU001677">
    <property type="protein sequence ID" value="KAF2458620.1"/>
    <property type="molecule type" value="Genomic_DNA"/>
</dbReference>
<gene>
    <name evidence="2" type="ORF">BDY21DRAFT_283827</name>
</gene>
<organism evidence="2 3">
    <name type="scientific">Lineolata rhizophorae</name>
    <dbReference type="NCBI Taxonomy" id="578093"/>
    <lineage>
        <taxon>Eukaryota</taxon>
        <taxon>Fungi</taxon>
        <taxon>Dikarya</taxon>
        <taxon>Ascomycota</taxon>
        <taxon>Pezizomycotina</taxon>
        <taxon>Dothideomycetes</taxon>
        <taxon>Dothideomycetes incertae sedis</taxon>
        <taxon>Lineolatales</taxon>
        <taxon>Lineolataceae</taxon>
        <taxon>Lineolata</taxon>
    </lineage>
</organism>
<dbReference type="PANTHER" id="PTHR48100:SF1">
    <property type="entry name" value="HISTIDINE PHOSPHATASE FAMILY PROTEIN-RELATED"/>
    <property type="match status" value="1"/>
</dbReference>
<dbReference type="GO" id="GO:0016791">
    <property type="term" value="F:phosphatase activity"/>
    <property type="evidence" value="ECO:0007669"/>
    <property type="project" value="TreeGrafter"/>
</dbReference>
<dbReference type="Pfam" id="PF00300">
    <property type="entry name" value="His_Phos_1"/>
    <property type="match status" value="1"/>
</dbReference>
<dbReference type="InterPro" id="IPR013078">
    <property type="entry name" value="His_Pase_superF_clade-1"/>
</dbReference>
<evidence type="ECO:0000256" key="1">
    <source>
        <dbReference type="SAM" id="MobiDB-lite"/>
    </source>
</evidence>
<proteinExistence type="predicted"/>
<reference evidence="2" key="1">
    <citation type="journal article" date="2020" name="Stud. Mycol.">
        <title>101 Dothideomycetes genomes: a test case for predicting lifestyles and emergence of pathogens.</title>
        <authorList>
            <person name="Haridas S."/>
            <person name="Albert R."/>
            <person name="Binder M."/>
            <person name="Bloem J."/>
            <person name="Labutti K."/>
            <person name="Salamov A."/>
            <person name="Andreopoulos B."/>
            <person name="Baker S."/>
            <person name="Barry K."/>
            <person name="Bills G."/>
            <person name="Bluhm B."/>
            <person name="Cannon C."/>
            <person name="Castanera R."/>
            <person name="Culley D."/>
            <person name="Daum C."/>
            <person name="Ezra D."/>
            <person name="Gonzalez J."/>
            <person name="Henrissat B."/>
            <person name="Kuo A."/>
            <person name="Liang C."/>
            <person name="Lipzen A."/>
            <person name="Lutzoni F."/>
            <person name="Magnuson J."/>
            <person name="Mondo S."/>
            <person name="Nolan M."/>
            <person name="Ohm R."/>
            <person name="Pangilinan J."/>
            <person name="Park H.-J."/>
            <person name="Ramirez L."/>
            <person name="Alfaro M."/>
            <person name="Sun H."/>
            <person name="Tritt A."/>
            <person name="Yoshinaga Y."/>
            <person name="Zwiers L.-H."/>
            <person name="Turgeon B."/>
            <person name="Goodwin S."/>
            <person name="Spatafora J."/>
            <person name="Crous P."/>
            <person name="Grigoriev I."/>
        </authorList>
    </citation>
    <scope>NUCLEOTIDE SEQUENCE</scope>
    <source>
        <strain evidence="2">ATCC 16933</strain>
    </source>
</reference>
<feature type="region of interest" description="Disordered" evidence="1">
    <location>
        <begin position="1"/>
        <end position="23"/>
    </location>
</feature>